<name>E1YE81_9BACT</name>
<gene>
    <name evidence="1" type="ORF">N47_B19860</name>
</gene>
<dbReference type="AlphaFoldDB" id="E1YE81"/>
<evidence type="ECO:0000313" key="1">
    <source>
        <dbReference type="EMBL" id="CBX28840.1"/>
    </source>
</evidence>
<accession>E1YE81</accession>
<reference evidence="1" key="1">
    <citation type="journal article" date="2011" name="Environ. Microbiol.">
        <title>Genomic insights into the metabolic potential of the polycyclic aromatic hydrocarbon degrading sulfate-reducing Deltaproteobacterium N47.</title>
        <authorList>
            <person name="Bergmann F."/>
            <person name="Selesi D."/>
            <person name="Weinmaier T."/>
            <person name="Tischler P."/>
            <person name="Rattei T."/>
            <person name="Meckenstock R.U."/>
        </authorList>
    </citation>
    <scope>NUCLEOTIDE SEQUENCE</scope>
</reference>
<sequence>MSLLYPIGSKAFVSGLYRQFKSYFQSVNEKIPKSIAGLDGIYSLKRLTDNIL</sequence>
<organism evidence="1">
    <name type="scientific">uncultured Desulfobacterium sp</name>
    <dbReference type="NCBI Taxonomy" id="201089"/>
    <lineage>
        <taxon>Bacteria</taxon>
        <taxon>Pseudomonadati</taxon>
        <taxon>Thermodesulfobacteriota</taxon>
        <taxon>Desulfobacteria</taxon>
        <taxon>Desulfobacterales</taxon>
        <taxon>Desulfobacteriaceae</taxon>
        <taxon>Desulfobacterium</taxon>
        <taxon>environmental samples</taxon>
    </lineage>
</organism>
<proteinExistence type="predicted"/>
<protein>
    <submittedName>
        <fullName evidence="1">Uncharacterized protein</fullName>
    </submittedName>
</protein>
<dbReference type="EMBL" id="FR695870">
    <property type="protein sequence ID" value="CBX28840.1"/>
    <property type="molecule type" value="Genomic_DNA"/>
</dbReference>